<feature type="transmembrane region" description="Helical" evidence="9">
    <location>
        <begin position="12"/>
        <end position="27"/>
    </location>
</feature>
<feature type="transmembrane region" description="Helical" evidence="9">
    <location>
        <begin position="33"/>
        <end position="49"/>
    </location>
</feature>
<evidence type="ECO:0000256" key="4">
    <source>
        <dbReference type="ARBA" id="ARBA00022679"/>
    </source>
</evidence>
<dbReference type="EMBL" id="WSES01000006">
    <property type="protein sequence ID" value="MVW62362.1"/>
    <property type="molecule type" value="Genomic_DNA"/>
</dbReference>
<dbReference type="PRINTS" id="PR00344">
    <property type="entry name" value="BCTRLSENSOR"/>
</dbReference>
<keyword evidence="9" id="KW-1133">Transmembrane helix</keyword>
<dbReference type="SUPFAM" id="SSF55785">
    <property type="entry name" value="PYP-like sensor domain (PAS domain)"/>
    <property type="match status" value="1"/>
</dbReference>
<keyword evidence="9" id="KW-0472">Membrane</keyword>
<dbReference type="Proteomes" id="UP000443353">
    <property type="component" value="Unassembled WGS sequence"/>
</dbReference>
<keyword evidence="6" id="KW-0418">Kinase</keyword>
<evidence type="ECO:0000259" key="11">
    <source>
        <dbReference type="PROSITE" id="PS50113"/>
    </source>
</evidence>
<dbReference type="PROSITE" id="PS50109">
    <property type="entry name" value="HIS_KIN"/>
    <property type="match status" value="1"/>
</dbReference>
<dbReference type="PANTHER" id="PTHR43065">
    <property type="entry name" value="SENSOR HISTIDINE KINASE"/>
    <property type="match status" value="1"/>
</dbReference>
<evidence type="ECO:0000313" key="12">
    <source>
        <dbReference type="EMBL" id="MVW62362.1"/>
    </source>
</evidence>
<feature type="domain" description="Histidine kinase" evidence="10">
    <location>
        <begin position="264"/>
        <end position="476"/>
    </location>
</feature>
<dbReference type="Gene3D" id="1.10.287.130">
    <property type="match status" value="1"/>
</dbReference>
<dbReference type="CDD" id="cd00082">
    <property type="entry name" value="HisKA"/>
    <property type="match status" value="1"/>
</dbReference>
<evidence type="ECO:0000256" key="1">
    <source>
        <dbReference type="ARBA" id="ARBA00000085"/>
    </source>
</evidence>
<name>A0A7X3G2C4_9BURK</name>
<dbReference type="AlphaFoldDB" id="A0A7X3G2C4"/>
<dbReference type="Pfam" id="PF02518">
    <property type="entry name" value="HATPase_c"/>
    <property type="match status" value="1"/>
</dbReference>
<dbReference type="SUPFAM" id="SSF55874">
    <property type="entry name" value="ATPase domain of HSP90 chaperone/DNA topoisomerase II/histidine kinase"/>
    <property type="match status" value="1"/>
</dbReference>
<protein>
    <recommendedName>
        <fullName evidence="2">histidine kinase</fullName>
        <ecNumber evidence="2">2.7.13.3</ecNumber>
    </recommendedName>
</protein>
<evidence type="ECO:0000256" key="3">
    <source>
        <dbReference type="ARBA" id="ARBA00022553"/>
    </source>
</evidence>
<dbReference type="InterPro" id="IPR003594">
    <property type="entry name" value="HATPase_dom"/>
</dbReference>
<keyword evidence="4" id="KW-0808">Transferase</keyword>
<dbReference type="InterPro" id="IPR003661">
    <property type="entry name" value="HisK_dim/P_dom"/>
</dbReference>
<dbReference type="InterPro" id="IPR005467">
    <property type="entry name" value="His_kinase_dom"/>
</dbReference>
<evidence type="ECO:0000256" key="9">
    <source>
        <dbReference type="SAM" id="Phobius"/>
    </source>
</evidence>
<dbReference type="NCBIfam" id="TIGR00229">
    <property type="entry name" value="sensory_box"/>
    <property type="match status" value="1"/>
</dbReference>
<dbReference type="InterPro" id="IPR013655">
    <property type="entry name" value="PAS_fold_3"/>
</dbReference>
<evidence type="ECO:0000256" key="5">
    <source>
        <dbReference type="ARBA" id="ARBA00022741"/>
    </source>
</evidence>
<dbReference type="Gene3D" id="3.30.565.10">
    <property type="entry name" value="Histidine kinase-like ATPase, C-terminal domain"/>
    <property type="match status" value="1"/>
</dbReference>
<dbReference type="Pfam" id="PF00512">
    <property type="entry name" value="HisKA"/>
    <property type="match status" value="1"/>
</dbReference>
<dbReference type="GO" id="GO:0005524">
    <property type="term" value="F:ATP binding"/>
    <property type="evidence" value="ECO:0007669"/>
    <property type="project" value="UniProtKB-KW"/>
</dbReference>
<evidence type="ECO:0000256" key="8">
    <source>
        <dbReference type="ARBA" id="ARBA00023012"/>
    </source>
</evidence>
<sequence length="489" mass="52840">MPRRRTHPVQSAILLLLTAAIFVVDAFTRLDTAIAVMYVVVLLLASPVWPRRYTFALGAACGLLTMGAYVVAHGLHVAPSPAGRALVSIAAIAITTWLVLQRQQATDRLRQREQALRRSQAFLAGAQRLSRTGSFGIRVPDGAMVWSEEAARIFGYAGDAAPDMERVLAHTLPEDRALVSAALRRTLACEGHIDVAHRLLLPDGTIRHVHVLAEASYDADGRCEYLGAVTDVTARVEAEQELHASHVQLAHAARVSMLGELAASVAHEVNQPLTAIVANAQAGRRWLGRAQPDIAEALAALDGIVQASERAGQVVRRIRALARRTEPEHVALDLNALVQDTVELLQRELDRRPLALHVELAPGLAPVMGDRIELQQVLINLVMNALQAMDGLPDNRLDLRTRQDDGMAHVSVRDSGPGIADADGARLFEPFFSTKADGMGLGLPICCSIIARHGGRIAARSTPPGSTFSFDLPIHQEAPLHEQQSDAFP</sequence>
<feature type="transmembrane region" description="Helical" evidence="9">
    <location>
        <begin position="82"/>
        <end position="100"/>
    </location>
</feature>
<dbReference type="CDD" id="cd00130">
    <property type="entry name" value="PAS"/>
    <property type="match status" value="1"/>
</dbReference>
<evidence type="ECO:0000256" key="7">
    <source>
        <dbReference type="ARBA" id="ARBA00022840"/>
    </source>
</evidence>
<comment type="caution">
    <text evidence="12">The sequence shown here is derived from an EMBL/GenBank/DDBJ whole genome shotgun (WGS) entry which is preliminary data.</text>
</comment>
<evidence type="ECO:0000259" key="10">
    <source>
        <dbReference type="PROSITE" id="PS50109"/>
    </source>
</evidence>
<dbReference type="Pfam" id="PF08447">
    <property type="entry name" value="PAS_3"/>
    <property type="match status" value="1"/>
</dbReference>
<feature type="transmembrane region" description="Helical" evidence="9">
    <location>
        <begin position="56"/>
        <end position="76"/>
    </location>
</feature>
<dbReference type="InterPro" id="IPR000700">
    <property type="entry name" value="PAS-assoc_C"/>
</dbReference>
<comment type="catalytic activity">
    <reaction evidence="1">
        <text>ATP + protein L-histidine = ADP + protein N-phospho-L-histidine.</text>
        <dbReference type="EC" id="2.7.13.3"/>
    </reaction>
</comment>
<accession>A0A7X3G2C4</accession>
<dbReference type="Gene3D" id="2.10.70.100">
    <property type="match status" value="1"/>
</dbReference>
<dbReference type="InterPro" id="IPR035965">
    <property type="entry name" value="PAS-like_dom_sf"/>
</dbReference>
<dbReference type="SMART" id="SM00388">
    <property type="entry name" value="HisKA"/>
    <property type="match status" value="1"/>
</dbReference>
<dbReference type="InterPro" id="IPR036097">
    <property type="entry name" value="HisK_dim/P_sf"/>
</dbReference>
<gene>
    <name evidence="12" type="ORF">GPY61_20745</name>
</gene>
<dbReference type="InterPro" id="IPR036890">
    <property type="entry name" value="HATPase_C_sf"/>
</dbReference>
<organism evidence="12 13">
    <name type="scientific">Massilia cellulosiltytica</name>
    <dbReference type="NCBI Taxonomy" id="2683234"/>
    <lineage>
        <taxon>Bacteria</taxon>
        <taxon>Pseudomonadati</taxon>
        <taxon>Pseudomonadota</taxon>
        <taxon>Betaproteobacteria</taxon>
        <taxon>Burkholderiales</taxon>
        <taxon>Oxalobacteraceae</taxon>
        <taxon>Telluria group</taxon>
        <taxon>Massilia</taxon>
    </lineage>
</organism>
<evidence type="ECO:0000256" key="6">
    <source>
        <dbReference type="ARBA" id="ARBA00022777"/>
    </source>
</evidence>
<evidence type="ECO:0000313" key="13">
    <source>
        <dbReference type="Proteomes" id="UP000443353"/>
    </source>
</evidence>
<keyword evidence="9" id="KW-0812">Transmembrane</keyword>
<dbReference type="SUPFAM" id="SSF47384">
    <property type="entry name" value="Homodimeric domain of signal transducing histidine kinase"/>
    <property type="match status" value="1"/>
</dbReference>
<keyword evidence="3" id="KW-0597">Phosphoprotein</keyword>
<evidence type="ECO:0000256" key="2">
    <source>
        <dbReference type="ARBA" id="ARBA00012438"/>
    </source>
</evidence>
<reference evidence="12 13" key="1">
    <citation type="submission" date="2019-12" db="EMBL/GenBank/DDBJ databases">
        <authorList>
            <person name="Li C."/>
            <person name="Zhao J."/>
        </authorList>
    </citation>
    <scope>NUCLEOTIDE SEQUENCE [LARGE SCALE GENOMIC DNA]</scope>
    <source>
        <strain evidence="12 13">NEAU-DD11</strain>
    </source>
</reference>
<feature type="domain" description="PAC" evidence="11">
    <location>
        <begin position="193"/>
        <end position="244"/>
    </location>
</feature>
<keyword evidence="13" id="KW-1185">Reference proteome</keyword>
<keyword evidence="7" id="KW-0067">ATP-binding</keyword>
<dbReference type="SMART" id="SM00387">
    <property type="entry name" value="HATPase_c"/>
    <property type="match status" value="1"/>
</dbReference>
<dbReference type="RefSeq" id="WP_160409880.1">
    <property type="nucleotide sequence ID" value="NZ_WSES01000006.1"/>
</dbReference>
<dbReference type="InterPro" id="IPR004358">
    <property type="entry name" value="Sig_transdc_His_kin-like_C"/>
</dbReference>
<keyword evidence="8" id="KW-0902">Two-component regulatory system</keyword>
<dbReference type="PROSITE" id="PS50113">
    <property type="entry name" value="PAC"/>
    <property type="match status" value="1"/>
</dbReference>
<dbReference type="PANTHER" id="PTHR43065:SF10">
    <property type="entry name" value="PEROXIDE STRESS-ACTIVATED HISTIDINE KINASE MAK3"/>
    <property type="match status" value="1"/>
</dbReference>
<proteinExistence type="predicted"/>
<dbReference type="InterPro" id="IPR000014">
    <property type="entry name" value="PAS"/>
</dbReference>
<keyword evidence="5" id="KW-0547">Nucleotide-binding</keyword>
<dbReference type="EC" id="2.7.13.3" evidence="2"/>
<dbReference type="Gene3D" id="3.30.450.20">
    <property type="entry name" value="PAS domain"/>
    <property type="match status" value="1"/>
</dbReference>
<dbReference type="GO" id="GO:0000155">
    <property type="term" value="F:phosphorelay sensor kinase activity"/>
    <property type="evidence" value="ECO:0007669"/>
    <property type="project" value="InterPro"/>
</dbReference>